<evidence type="ECO:0000313" key="2">
    <source>
        <dbReference type="Proteomes" id="UP000299102"/>
    </source>
</evidence>
<protein>
    <submittedName>
        <fullName evidence="1">Uncharacterized protein</fullName>
    </submittedName>
</protein>
<sequence>MDCFEPQIQELLTQADSDGPAFDGNGECSDIDQDIKPKFMSHTTWNQKKLPDLMMKINQPLSIFQSSRKRLRKASENISDNEEIRLRDKKYFGKNKFRWSSIPPAPRPGICPILRNTLTAESSAEDVWNYFFHEGTLKKL</sequence>
<name>A0A4C1WWS5_EUMVA</name>
<proteinExistence type="predicted"/>
<accession>A0A4C1WWS5</accession>
<comment type="caution">
    <text evidence="1">The sequence shown here is derived from an EMBL/GenBank/DDBJ whole genome shotgun (WGS) entry which is preliminary data.</text>
</comment>
<dbReference type="AlphaFoldDB" id="A0A4C1WWS5"/>
<reference evidence="1 2" key="1">
    <citation type="journal article" date="2019" name="Commun. Biol.">
        <title>The bagworm genome reveals a unique fibroin gene that provides high tensile strength.</title>
        <authorList>
            <person name="Kono N."/>
            <person name="Nakamura H."/>
            <person name="Ohtoshi R."/>
            <person name="Tomita M."/>
            <person name="Numata K."/>
            <person name="Arakawa K."/>
        </authorList>
    </citation>
    <scope>NUCLEOTIDE SEQUENCE [LARGE SCALE GENOMIC DNA]</scope>
</reference>
<dbReference type="OrthoDB" id="10567167at2759"/>
<keyword evidence="2" id="KW-1185">Reference proteome</keyword>
<evidence type="ECO:0000313" key="1">
    <source>
        <dbReference type="EMBL" id="GBP55801.1"/>
    </source>
</evidence>
<dbReference type="Proteomes" id="UP000299102">
    <property type="component" value="Unassembled WGS sequence"/>
</dbReference>
<organism evidence="1 2">
    <name type="scientific">Eumeta variegata</name>
    <name type="common">Bagworm moth</name>
    <name type="synonym">Eumeta japonica</name>
    <dbReference type="NCBI Taxonomy" id="151549"/>
    <lineage>
        <taxon>Eukaryota</taxon>
        <taxon>Metazoa</taxon>
        <taxon>Ecdysozoa</taxon>
        <taxon>Arthropoda</taxon>
        <taxon>Hexapoda</taxon>
        <taxon>Insecta</taxon>
        <taxon>Pterygota</taxon>
        <taxon>Neoptera</taxon>
        <taxon>Endopterygota</taxon>
        <taxon>Lepidoptera</taxon>
        <taxon>Glossata</taxon>
        <taxon>Ditrysia</taxon>
        <taxon>Tineoidea</taxon>
        <taxon>Psychidae</taxon>
        <taxon>Oiketicinae</taxon>
        <taxon>Eumeta</taxon>
    </lineage>
</organism>
<gene>
    <name evidence="1" type="ORF">EVAR_50218_1</name>
</gene>
<dbReference type="EMBL" id="BGZK01000678">
    <property type="protein sequence ID" value="GBP55801.1"/>
    <property type="molecule type" value="Genomic_DNA"/>
</dbReference>